<dbReference type="InterPro" id="IPR004332">
    <property type="entry name" value="Transposase_MuDR"/>
</dbReference>
<organism evidence="2 3">
    <name type="scientific">Paspalum notatum var. saurae</name>
    <dbReference type="NCBI Taxonomy" id="547442"/>
    <lineage>
        <taxon>Eukaryota</taxon>
        <taxon>Viridiplantae</taxon>
        <taxon>Streptophyta</taxon>
        <taxon>Embryophyta</taxon>
        <taxon>Tracheophyta</taxon>
        <taxon>Spermatophyta</taxon>
        <taxon>Magnoliopsida</taxon>
        <taxon>Liliopsida</taxon>
        <taxon>Poales</taxon>
        <taxon>Poaceae</taxon>
        <taxon>PACMAD clade</taxon>
        <taxon>Panicoideae</taxon>
        <taxon>Andropogonodae</taxon>
        <taxon>Paspaleae</taxon>
        <taxon>Paspalinae</taxon>
        <taxon>Paspalum</taxon>
    </lineage>
</organism>
<keyword evidence="3" id="KW-1185">Reference proteome</keyword>
<dbReference type="EMBL" id="CP144753">
    <property type="protein sequence ID" value="WVZ94764.1"/>
    <property type="molecule type" value="Genomic_DNA"/>
</dbReference>
<feature type="domain" description="Transposase MuDR plant" evidence="1">
    <location>
        <begin position="9"/>
        <end position="37"/>
    </location>
</feature>
<dbReference type="Pfam" id="PF03108">
    <property type="entry name" value="DBD_Tnp_Mut"/>
    <property type="match status" value="1"/>
</dbReference>
<sequence length="220" mass="24756">MGGQKLEERVRVVKSSPQVYDVKCIRDDCPFRVHAYMGKYDTFWSVSRIEHHTCILEELEVQHRNLTADFVAQHMYSKIVNNPGYEPKSIINSIDDDFQYKISYGKAYGAKREGVGNEMGNADDIGVGATEYEIARHLEAYVLWLMGWVMFCSSAGSFVPKHLLRFARYVADAPLEAIPQFSWGSAVLAATYRGLCTGYGAGTTPRIATELPGRHPVHKE</sequence>
<gene>
    <name evidence="2" type="ORF">U9M48_040623</name>
</gene>
<dbReference type="AlphaFoldDB" id="A0AAQ3USR4"/>
<evidence type="ECO:0000259" key="1">
    <source>
        <dbReference type="Pfam" id="PF03108"/>
    </source>
</evidence>
<evidence type="ECO:0000313" key="2">
    <source>
        <dbReference type="EMBL" id="WVZ94764.1"/>
    </source>
</evidence>
<dbReference type="Proteomes" id="UP001341281">
    <property type="component" value="Chromosome 09"/>
</dbReference>
<name>A0AAQ3USR4_PASNO</name>
<reference evidence="2 3" key="1">
    <citation type="submission" date="2024-02" db="EMBL/GenBank/DDBJ databases">
        <title>High-quality chromosome-scale genome assembly of Pensacola bahiagrass (Paspalum notatum Flugge var. saurae).</title>
        <authorList>
            <person name="Vega J.M."/>
            <person name="Podio M."/>
            <person name="Orjuela J."/>
            <person name="Siena L.A."/>
            <person name="Pessino S.C."/>
            <person name="Combes M.C."/>
            <person name="Mariac C."/>
            <person name="Albertini E."/>
            <person name="Pupilli F."/>
            <person name="Ortiz J.P.A."/>
            <person name="Leblanc O."/>
        </authorList>
    </citation>
    <scope>NUCLEOTIDE SEQUENCE [LARGE SCALE GENOMIC DNA]</scope>
    <source>
        <strain evidence="2">R1</strain>
        <tissue evidence="2">Leaf</tissue>
    </source>
</reference>
<proteinExistence type="predicted"/>
<accession>A0AAQ3USR4</accession>
<evidence type="ECO:0000313" key="3">
    <source>
        <dbReference type="Proteomes" id="UP001341281"/>
    </source>
</evidence>
<protein>
    <recommendedName>
        <fullName evidence="1">Transposase MuDR plant domain-containing protein</fullName>
    </recommendedName>
</protein>